<gene>
    <name evidence="8" type="ORF">ACA1_326140</name>
</gene>
<keyword evidence="5 7" id="KW-0472">Membrane</keyword>
<dbReference type="PANTHER" id="PTHR21493">
    <property type="entry name" value="CGI-141-RELATED/LIPASE CONTAINING PROTEIN"/>
    <property type="match status" value="1"/>
</dbReference>
<dbReference type="STRING" id="1257118.L8HH73"/>
<evidence type="ECO:0000256" key="6">
    <source>
        <dbReference type="ARBA" id="ARBA00025799"/>
    </source>
</evidence>
<comment type="subcellular location">
    <subcellularLocation>
        <location evidence="1">Golgi apparatus membrane</location>
        <topology evidence="1">Multi-pass membrane protein</topology>
    </subcellularLocation>
</comment>
<feature type="transmembrane region" description="Helical" evidence="7">
    <location>
        <begin position="12"/>
        <end position="30"/>
    </location>
</feature>
<dbReference type="InterPro" id="IPR045176">
    <property type="entry name" value="Got1"/>
</dbReference>
<sequence>MLNISDGQKIGILLTGFGLFFTFFGVLLLFDRGLLAIGNLLFLTGVTLIIGGRKTFRFFFQWRKLRGTACFLGGIALVIVGWPFIGMIVEVFGFINLFGDFFPVALGFARRLPVIGHVLELPAVQWVTDRLIDSKRLPV</sequence>
<dbReference type="OMA" id="MWLTDAQ"/>
<feature type="transmembrane region" description="Helical" evidence="7">
    <location>
        <begin position="65"/>
        <end position="85"/>
    </location>
</feature>
<name>L8HH73_ACACF</name>
<feature type="transmembrane region" description="Helical" evidence="7">
    <location>
        <begin position="36"/>
        <end position="53"/>
    </location>
</feature>
<dbReference type="AlphaFoldDB" id="L8HH73"/>
<evidence type="ECO:0000256" key="7">
    <source>
        <dbReference type="SAM" id="Phobius"/>
    </source>
</evidence>
<dbReference type="Proteomes" id="UP000011083">
    <property type="component" value="Unassembled WGS sequence"/>
</dbReference>
<evidence type="ECO:0000313" key="8">
    <source>
        <dbReference type="EMBL" id="ELR24520.1"/>
    </source>
</evidence>
<protein>
    <submittedName>
        <fullName evidence="8">Ferric reductaselike protein</fullName>
    </submittedName>
</protein>
<keyword evidence="9" id="KW-1185">Reference proteome</keyword>
<dbReference type="RefSeq" id="XP_004355454.1">
    <property type="nucleotide sequence ID" value="XM_004355402.1"/>
</dbReference>
<dbReference type="GO" id="GO:0042147">
    <property type="term" value="P:retrograde transport, endosome to Golgi"/>
    <property type="evidence" value="ECO:0007669"/>
    <property type="project" value="InterPro"/>
</dbReference>
<evidence type="ECO:0000256" key="3">
    <source>
        <dbReference type="ARBA" id="ARBA00022989"/>
    </source>
</evidence>
<dbReference type="Pfam" id="PF04178">
    <property type="entry name" value="Got1"/>
    <property type="match status" value="1"/>
</dbReference>
<comment type="similarity">
    <text evidence="6">Belongs to the GOT1 family.</text>
</comment>
<dbReference type="InterPro" id="IPR007305">
    <property type="entry name" value="Vesicle_transpt_Got1/SFT2"/>
</dbReference>
<dbReference type="OrthoDB" id="204784at2759"/>
<dbReference type="KEGG" id="acan:ACA1_326140"/>
<evidence type="ECO:0000256" key="1">
    <source>
        <dbReference type="ARBA" id="ARBA00004653"/>
    </source>
</evidence>
<dbReference type="PANTHER" id="PTHR21493:SF9">
    <property type="entry name" value="GOLGI TRANSPORT PROTEIN 1-RELATED"/>
    <property type="match status" value="1"/>
</dbReference>
<dbReference type="EMBL" id="KB007813">
    <property type="protein sequence ID" value="ELR24520.1"/>
    <property type="molecule type" value="Genomic_DNA"/>
</dbReference>
<evidence type="ECO:0000313" key="9">
    <source>
        <dbReference type="Proteomes" id="UP000011083"/>
    </source>
</evidence>
<keyword evidence="2 7" id="KW-0812">Transmembrane</keyword>
<organism evidence="8 9">
    <name type="scientific">Acanthamoeba castellanii (strain ATCC 30010 / Neff)</name>
    <dbReference type="NCBI Taxonomy" id="1257118"/>
    <lineage>
        <taxon>Eukaryota</taxon>
        <taxon>Amoebozoa</taxon>
        <taxon>Discosea</taxon>
        <taxon>Longamoebia</taxon>
        <taxon>Centramoebida</taxon>
        <taxon>Acanthamoebidae</taxon>
        <taxon>Acanthamoeba</taxon>
    </lineage>
</organism>
<dbReference type="GeneID" id="14925537"/>
<proteinExistence type="inferred from homology"/>
<dbReference type="GO" id="GO:0000139">
    <property type="term" value="C:Golgi membrane"/>
    <property type="evidence" value="ECO:0007669"/>
    <property type="project" value="UniProtKB-SubCell"/>
</dbReference>
<dbReference type="GO" id="GO:0005829">
    <property type="term" value="C:cytosol"/>
    <property type="evidence" value="ECO:0007669"/>
    <property type="project" value="GOC"/>
</dbReference>
<reference evidence="8 9" key="1">
    <citation type="journal article" date="2013" name="Genome Biol.">
        <title>Genome of Acanthamoeba castellanii highlights extensive lateral gene transfer and early evolution of tyrosine kinase signaling.</title>
        <authorList>
            <person name="Clarke M."/>
            <person name="Lohan A.J."/>
            <person name="Liu B."/>
            <person name="Lagkouvardos I."/>
            <person name="Roy S."/>
            <person name="Zafar N."/>
            <person name="Bertelli C."/>
            <person name="Schilde C."/>
            <person name="Kianianmomeni A."/>
            <person name="Burglin T.R."/>
            <person name="Frech C."/>
            <person name="Turcotte B."/>
            <person name="Kopec K.O."/>
            <person name="Synnott J.M."/>
            <person name="Choo C."/>
            <person name="Paponov I."/>
            <person name="Finkler A."/>
            <person name="Soon Heng Tan C."/>
            <person name="Hutchins A.P."/>
            <person name="Weinmeier T."/>
            <person name="Rattei T."/>
            <person name="Chu J.S."/>
            <person name="Gimenez G."/>
            <person name="Irimia M."/>
            <person name="Rigden D.J."/>
            <person name="Fitzpatrick D.A."/>
            <person name="Lorenzo-Morales J."/>
            <person name="Bateman A."/>
            <person name="Chiu C.H."/>
            <person name="Tang P."/>
            <person name="Hegemann P."/>
            <person name="Fromm H."/>
            <person name="Raoult D."/>
            <person name="Greub G."/>
            <person name="Miranda-Saavedra D."/>
            <person name="Chen N."/>
            <person name="Nash P."/>
            <person name="Ginger M.L."/>
            <person name="Horn M."/>
            <person name="Schaap P."/>
            <person name="Caler L."/>
            <person name="Loftus B."/>
        </authorList>
    </citation>
    <scope>NUCLEOTIDE SEQUENCE [LARGE SCALE GENOMIC DNA]</scope>
    <source>
        <strain evidence="8 9">Neff</strain>
    </source>
</reference>
<dbReference type="GO" id="GO:0006888">
    <property type="term" value="P:endoplasmic reticulum to Golgi vesicle-mediated transport"/>
    <property type="evidence" value="ECO:0007669"/>
    <property type="project" value="InterPro"/>
</dbReference>
<evidence type="ECO:0000256" key="5">
    <source>
        <dbReference type="ARBA" id="ARBA00023136"/>
    </source>
</evidence>
<evidence type="ECO:0000256" key="2">
    <source>
        <dbReference type="ARBA" id="ARBA00022692"/>
    </source>
</evidence>
<keyword evidence="4" id="KW-0333">Golgi apparatus</keyword>
<accession>L8HH73</accession>
<dbReference type="VEuPathDB" id="AmoebaDB:ACA1_326140"/>
<evidence type="ECO:0000256" key="4">
    <source>
        <dbReference type="ARBA" id="ARBA00023034"/>
    </source>
</evidence>
<keyword evidence="3 7" id="KW-1133">Transmembrane helix</keyword>